<comment type="caution">
    <text evidence="1">The sequence shown here is derived from an EMBL/GenBank/DDBJ whole genome shotgun (WGS) entry which is preliminary data.</text>
</comment>
<gene>
    <name evidence="1" type="ORF">EDD18DRAFT_1115225</name>
</gene>
<reference evidence="1" key="1">
    <citation type="submission" date="2023-06" db="EMBL/GenBank/DDBJ databases">
        <authorList>
            <consortium name="Lawrence Berkeley National Laboratory"/>
            <person name="Ahrendt S."/>
            <person name="Sahu N."/>
            <person name="Indic B."/>
            <person name="Wong-Bajracharya J."/>
            <person name="Merenyi Z."/>
            <person name="Ke H.-M."/>
            <person name="Monk M."/>
            <person name="Kocsube S."/>
            <person name="Drula E."/>
            <person name="Lipzen A."/>
            <person name="Balint B."/>
            <person name="Henrissat B."/>
            <person name="Andreopoulos B."/>
            <person name="Martin F.M."/>
            <person name="Harder C.B."/>
            <person name="Rigling D."/>
            <person name="Ford K.L."/>
            <person name="Foster G.D."/>
            <person name="Pangilinan J."/>
            <person name="Papanicolaou A."/>
            <person name="Barry K."/>
            <person name="LaButti K."/>
            <person name="Viragh M."/>
            <person name="Koriabine M."/>
            <person name="Yan M."/>
            <person name="Riley R."/>
            <person name="Champramary S."/>
            <person name="Plett K.L."/>
            <person name="Tsai I.J."/>
            <person name="Slot J."/>
            <person name="Sipos G."/>
            <person name="Plett J."/>
            <person name="Nagy L.G."/>
            <person name="Grigoriev I.V."/>
        </authorList>
    </citation>
    <scope>NUCLEOTIDE SEQUENCE</scope>
    <source>
        <strain evidence="1">HWK02</strain>
    </source>
</reference>
<dbReference type="Proteomes" id="UP001175228">
    <property type="component" value="Unassembled WGS sequence"/>
</dbReference>
<organism evidence="1 2">
    <name type="scientific">Armillaria luteobubalina</name>
    <dbReference type="NCBI Taxonomy" id="153913"/>
    <lineage>
        <taxon>Eukaryota</taxon>
        <taxon>Fungi</taxon>
        <taxon>Dikarya</taxon>
        <taxon>Basidiomycota</taxon>
        <taxon>Agaricomycotina</taxon>
        <taxon>Agaricomycetes</taxon>
        <taxon>Agaricomycetidae</taxon>
        <taxon>Agaricales</taxon>
        <taxon>Marasmiineae</taxon>
        <taxon>Physalacriaceae</taxon>
        <taxon>Armillaria</taxon>
    </lineage>
</organism>
<name>A0AA39P2W6_9AGAR</name>
<sequence>MTYGTGAGTPLPNLITTVFALPIMIISPQEMTSRRTNSATGKVARNFHRPYSSHDLGSNLSSRHETKIEYSRARPLPWDTCLNGHQPGRTAILGGYRPVPSNINNWVTTRDDCRLGPYWVIMEDGGWRMEETGQELGRVYAFSRSQLAPAGSGICIDLKIDIRLFTLVSADEPHVVIVLTGLLGGPNMYLSSPSTTGGQSLHGG</sequence>
<accession>A0AA39P2W6</accession>
<protein>
    <submittedName>
        <fullName evidence="1">Uncharacterized protein</fullName>
    </submittedName>
</protein>
<dbReference type="EMBL" id="JAUEPU010000124">
    <property type="protein sequence ID" value="KAK0476575.1"/>
    <property type="molecule type" value="Genomic_DNA"/>
</dbReference>
<keyword evidence="2" id="KW-1185">Reference proteome</keyword>
<dbReference type="AlphaFoldDB" id="A0AA39P2W6"/>
<evidence type="ECO:0000313" key="2">
    <source>
        <dbReference type="Proteomes" id="UP001175228"/>
    </source>
</evidence>
<proteinExistence type="predicted"/>
<evidence type="ECO:0000313" key="1">
    <source>
        <dbReference type="EMBL" id="KAK0476575.1"/>
    </source>
</evidence>